<dbReference type="OrthoDB" id="10261433at2759"/>
<dbReference type="InterPro" id="IPR049704">
    <property type="entry name" value="Aminotrans_3_PPA_site"/>
</dbReference>
<keyword evidence="2" id="KW-0663">Pyridoxal phosphate</keyword>
<dbReference type="Pfam" id="PF00202">
    <property type="entry name" value="Aminotran_3"/>
    <property type="match status" value="1"/>
</dbReference>
<dbReference type="PANTHER" id="PTHR43094">
    <property type="entry name" value="AMINOTRANSFERASE"/>
    <property type="match status" value="1"/>
</dbReference>
<organism evidence="4 5">
    <name type="scientific">Ceraceosorus bombacis</name>
    <dbReference type="NCBI Taxonomy" id="401625"/>
    <lineage>
        <taxon>Eukaryota</taxon>
        <taxon>Fungi</taxon>
        <taxon>Dikarya</taxon>
        <taxon>Basidiomycota</taxon>
        <taxon>Ustilaginomycotina</taxon>
        <taxon>Exobasidiomycetes</taxon>
        <taxon>Ceraceosorales</taxon>
        <taxon>Ceraceosoraceae</taxon>
        <taxon>Ceraceosorus</taxon>
    </lineage>
</organism>
<dbReference type="Proteomes" id="UP000054845">
    <property type="component" value="Unassembled WGS sequence"/>
</dbReference>
<keyword evidence="4" id="KW-0032">Aminotransferase</keyword>
<dbReference type="PANTHER" id="PTHR43094:SF1">
    <property type="entry name" value="AMINOTRANSFERASE CLASS-III"/>
    <property type="match status" value="1"/>
</dbReference>
<dbReference type="PROSITE" id="PS00600">
    <property type="entry name" value="AA_TRANSFER_CLASS_3"/>
    <property type="match status" value="1"/>
</dbReference>
<dbReference type="EMBL" id="CCYA01000278">
    <property type="protein sequence ID" value="CEH16260.1"/>
    <property type="molecule type" value="Genomic_DNA"/>
</dbReference>
<dbReference type="STRING" id="401625.A0A0P1BKE1"/>
<name>A0A0P1BKE1_9BASI</name>
<dbReference type="AlphaFoldDB" id="A0A0P1BKE1"/>
<evidence type="ECO:0000313" key="5">
    <source>
        <dbReference type="Proteomes" id="UP000054845"/>
    </source>
</evidence>
<dbReference type="GO" id="GO:0008483">
    <property type="term" value="F:transaminase activity"/>
    <property type="evidence" value="ECO:0007669"/>
    <property type="project" value="UniProtKB-KW"/>
</dbReference>
<evidence type="ECO:0000313" key="4">
    <source>
        <dbReference type="EMBL" id="CEH16260.1"/>
    </source>
</evidence>
<dbReference type="SUPFAM" id="SSF53383">
    <property type="entry name" value="PLP-dependent transferases"/>
    <property type="match status" value="1"/>
</dbReference>
<proteinExistence type="inferred from homology"/>
<dbReference type="InterPro" id="IPR005814">
    <property type="entry name" value="Aminotrans_3"/>
</dbReference>
<dbReference type="NCBIfam" id="NF005685">
    <property type="entry name" value="PRK07483.1"/>
    <property type="match status" value="1"/>
</dbReference>
<accession>A0A0P1BKE1</accession>
<dbReference type="InterPro" id="IPR015424">
    <property type="entry name" value="PyrdxlP-dep_Trfase"/>
</dbReference>
<sequence length="553" mass="60422">MFNFNCRTGADASHHENILHLSCSNARTPSPIRLSARPPFVRAPVASSQRTIPAHQVRLLHVSVKVNMVPPVASNAPASMPESRSAEHRPSSQAIGKAVKTSHVLHMNLKQAPMKAERAEGCYIYGPDGKRWLDACGGAAVVTVGHGNQRVVSALCEQLQTVNYCHSLNWTTDPSEELANFLCSSAPKEAEFERAYFASGGSEALESALKLAREHFYKKGEHRRINFIGRQQSYHGTLIGSLGVGGNVPRRAMYEEMLPSAFNHHVSPCFPYRYQRDGESDQAYVARLEDELEAKFQELGPDTVAAFVGETVVGATTGAVAAVPGYWQAMRRVCDRHGALLIMDEIMSGMGRTGYLWAFEHEHVYPDIVTIAKGLNGGYAPLSAVLANRRVVSTLDAEPRGVSTFFTYSSWSVGARAALEVQRIIKEDNLVDQCKRRGVFLEHALKTVLGDHPHVGDIRGRGLFYGVEFVADRKSKEPFAPQLGVAPKVVEALIKSATSENAGIVLYPGKGTVDGKRGDHVLIAPPYTIKEAELTYVAEGIRKALDVVLQAIQ</sequence>
<dbReference type="Gene3D" id="3.40.640.10">
    <property type="entry name" value="Type I PLP-dependent aspartate aminotransferase-like (Major domain)"/>
    <property type="match status" value="1"/>
</dbReference>
<feature type="region of interest" description="Disordered" evidence="3">
    <location>
        <begin position="74"/>
        <end position="94"/>
    </location>
</feature>
<evidence type="ECO:0000256" key="1">
    <source>
        <dbReference type="ARBA" id="ARBA00008954"/>
    </source>
</evidence>
<dbReference type="InterPro" id="IPR015421">
    <property type="entry name" value="PyrdxlP-dep_Trfase_major"/>
</dbReference>
<dbReference type="Gene3D" id="3.90.1150.10">
    <property type="entry name" value="Aspartate Aminotransferase, domain 1"/>
    <property type="match status" value="1"/>
</dbReference>
<evidence type="ECO:0000256" key="2">
    <source>
        <dbReference type="ARBA" id="ARBA00022898"/>
    </source>
</evidence>
<dbReference type="CDD" id="cd00610">
    <property type="entry name" value="OAT_like"/>
    <property type="match status" value="1"/>
</dbReference>
<keyword evidence="5" id="KW-1185">Reference proteome</keyword>
<keyword evidence="4" id="KW-0808">Transferase</keyword>
<protein>
    <submittedName>
        <fullName evidence="4">Adenosylmethionine-8-amino-7-oxononanoate aminotransferase</fullName>
    </submittedName>
</protein>
<evidence type="ECO:0000256" key="3">
    <source>
        <dbReference type="SAM" id="MobiDB-lite"/>
    </source>
</evidence>
<dbReference type="GO" id="GO:0005829">
    <property type="term" value="C:cytosol"/>
    <property type="evidence" value="ECO:0007669"/>
    <property type="project" value="TreeGrafter"/>
</dbReference>
<dbReference type="GO" id="GO:0030170">
    <property type="term" value="F:pyridoxal phosphate binding"/>
    <property type="evidence" value="ECO:0007669"/>
    <property type="project" value="InterPro"/>
</dbReference>
<dbReference type="InterPro" id="IPR015422">
    <property type="entry name" value="PyrdxlP-dep_Trfase_small"/>
</dbReference>
<comment type="similarity">
    <text evidence="1">Belongs to the class-III pyridoxal-phosphate-dependent aminotransferase family.</text>
</comment>
<reference evidence="5" key="1">
    <citation type="submission" date="2014-09" db="EMBL/GenBank/DDBJ databases">
        <authorList>
            <person name="Sharma Rahul"/>
            <person name="Thines Marco"/>
        </authorList>
    </citation>
    <scope>NUCLEOTIDE SEQUENCE [LARGE SCALE GENOMIC DNA]</scope>
</reference>